<evidence type="ECO:0000256" key="5">
    <source>
        <dbReference type="ARBA" id="ARBA00023274"/>
    </source>
</evidence>
<proteinExistence type="inferred from homology"/>
<keyword evidence="4" id="KW-0496">Mitochondrion</keyword>
<name>A0AAN9ADS3_HALRR</name>
<accession>A0AAN9ADS3</accession>
<dbReference type="GO" id="GO:0003735">
    <property type="term" value="F:structural constituent of ribosome"/>
    <property type="evidence" value="ECO:0007669"/>
    <property type="project" value="InterPro"/>
</dbReference>
<dbReference type="InterPro" id="IPR023611">
    <property type="entry name" value="mS23_dom_met"/>
</dbReference>
<dbReference type="GO" id="GO:0005739">
    <property type="term" value="C:mitochondrion"/>
    <property type="evidence" value="ECO:0007669"/>
    <property type="project" value="InterPro"/>
</dbReference>
<keyword evidence="9" id="KW-1185">Reference proteome</keyword>
<evidence type="ECO:0000256" key="4">
    <source>
        <dbReference type="ARBA" id="ARBA00023128"/>
    </source>
</evidence>
<dbReference type="InterPro" id="IPR019520">
    <property type="entry name" value="Ribosomal_mS23_met"/>
</dbReference>
<dbReference type="GO" id="GO:0006412">
    <property type="term" value="P:translation"/>
    <property type="evidence" value="ECO:0007669"/>
    <property type="project" value="InterPro"/>
</dbReference>
<comment type="similarity">
    <text evidence="2">Belongs to the mitochondrion-specific ribosomal protein mS23 family.</text>
</comment>
<dbReference type="Pfam" id="PF10484">
    <property type="entry name" value="MRP-S23"/>
    <property type="match status" value="1"/>
</dbReference>
<comment type="subcellular location">
    <subcellularLocation>
        <location evidence="1">Mitochondrion</location>
    </subcellularLocation>
</comment>
<dbReference type="EMBL" id="JAXCGZ010003972">
    <property type="protein sequence ID" value="KAK7082555.1"/>
    <property type="molecule type" value="Genomic_DNA"/>
</dbReference>
<evidence type="ECO:0000256" key="2">
    <source>
        <dbReference type="ARBA" id="ARBA00009864"/>
    </source>
</evidence>
<dbReference type="PANTHER" id="PTHR15925">
    <property type="entry name" value="MITOCHONDRIAL RIBOSOMAL PROTEIN S23"/>
    <property type="match status" value="1"/>
</dbReference>
<dbReference type="InterPro" id="IPR059242">
    <property type="entry name" value="mS23_dom"/>
</dbReference>
<evidence type="ECO:0000256" key="3">
    <source>
        <dbReference type="ARBA" id="ARBA00022980"/>
    </source>
</evidence>
<evidence type="ECO:0000313" key="8">
    <source>
        <dbReference type="EMBL" id="KAK7082555.1"/>
    </source>
</evidence>
<organism evidence="8 9">
    <name type="scientific">Halocaridina rubra</name>
    <name type="common">Hawaiian red shrimp</name>
    <dbReference type="NCBI Taxonomy" id="373956"/>
    <lineage>
        <taxon>Eukaryota</taxon>
        <taxon>Metazoa</taxon>
        <taxon>Ecdysozoa</taxon>
        <taxon>Arthropoda</taxon>
        <taxon>Crustacea</taxon>
        <taxon>Multicrustacea</taxon>
        <taxon>Malacostraca</taxon>
        <taxon>Eumalacostraca</taxon>
        <taxon>Eucarida</taxon>
        <taxon>Decapoda</taxon>
        <taxon>Pleocyemata</taxon>
        <taxon>Caridea</taxon>
        <taxon>Atyoidea</taxon>
        <taxon>Atyidae</taxon>
        <taxon>Halocaridina</taxon>
    </lineage>
</organism>
<dbReference type="CDD" id="cd23701">
    <property type="entry name" value="At1g26750"/>
    <property type="match status" value="1"/>
</dbReference>
<evidence type="ECO:0000259" key="7">
    <source>
        <dbReference type="Pfam" id="PF10484"/>
    </source>
</evidence>
<feature type="domain" description="Small ribosomal subunit protein mS23 conserved" evidence="7">
    <location>
        <begin position="2"/>
        <end position="126"/>
    </location>
</feature>
<evidence type="ECO:0000313" key="9">
    <source>
        <dbReference type="Proteomes" id="UP001381693"/>
    </source>
</evidence>
<gene>
    <name evidence="8" type="primary">MRPS23</name>
    <name evidence="8" type="ORF">SK128_020990</name>
</gene>
<evidence type="ECO:0000256" key="1">
    <source>
        <dbReference type="ARBA" id="ARBA00004173"/>
    </source>
</evidence>
<dbReference type="AlphaFoldDB" id="A0AAN9ADS3"/>
<evidence type="ECO:0000256" key="6">
    <source>
        <dbReference type="ARBA" id="ARBA00035137"/>
    </source>
</evidence>
<reference evidence="8 9" key="1">
    <citation type="submission" date="2023-11" db="EMBL/GenBank/DDBJ databases">
        <title>Halocaridina rubra genome assembly.</title>
        <authorList>
            <person name="Smith C."/>
        </authorList>
    </citation>
    <scope>NUCLEOTIDE SEQUENCE [LARGE SCALE GENOMIC DNA]</scope>
    <source>
        <strain evidence="8">EP-1</strain>
        <tissue evidence="8">Whole</tissue>
    </source>
</reference>
<keyword evidence="3" id="KW-0689">Ribosomal protein</keyword>
<dbReference type="PANTHER" id="PTHR15925:SF2">
    <property type="entry name" value="SMALL RIBOSOMAL SUBUNIT PROTEIN MS23"/>
    <property type="match status" value="1"/>
</dbReference>
<protein>
    <recommendedName>
        <fullName evidence="6">Small ribosomal subunit protein mS23</fullName>
    </recommendedName>
</protein>
<dbReference type="GO" id="GO:0005840">
    <property type="term" value="C:ribosome"/>
    <property type="evidence" value="ECO:0007669"/>
    <property type="project" value="InterPro"/>
</dbReference>
<keyword evidence="5" id="KW-0687">Ribonucleoprotein</keyword>
<sequence>MASNRLEKIGTIYTRISGLMKTGAVNIVDRPLWYDVYEAFPPKLEPSYDRKVKEIPFRKIFYPEDLIRAQFYKKYGSPGTIQLSDQNLRLSLCQLFIEEYERLKAEGNTVDEDLFNEAALALEAKGIYLDKSRAPIKSEEEEEASAAVPTQETASALRERVRLADIFKESQD</sequence>
<dbReference type="Proteomes" id="UP001381693">
    <property type="component" value="Unassembled WGS sequence"/>
</dbReference>
<comment type="caution">
    <text evidence="8">The sequence shown here is derived from an EMBL/GenBank/DDBJ whole genome shotgun (WGS) entry which is preliminary data.</text>
</comment>